<protein>
    <submittedName>
        <fullName evidence="1">Uncharacterized protein</fullName>
    </submittedName>
</protein>
<dbReference type="RefSeq" id="WP_132121715.1">
    <property type="nucleotide sequence ID" value="NZ_SMJU01000018.1"/>
</dbReference>
<proteinExistence type="predicted"/>
<dbReference type="OrthoDB" id="971426at2"/>
<accession>A0A4R4JYP4</accession>
<dbReference type="EMBL" id="SMJU01000018">
    <property type="protein sequence ID" value="TDB60097.1"/>
    <property type="molecule type" value="Genomic_DNA"/>
</dbReference>
<gene>
    <name evidence="1" type="ORF">EZE20_21745</name>
</gene>
<dbReference type="Proteomes" id="UP000295706">
    <property type="component" value="Unassembled WGS sequence"/>
</dbReference>
<evidence type="ECO:0000313" key="2">
    <source>
        <dbReference type="Proteomes" id="UP000295706"/>
    </source>
</evidence>
<evidence type="ECO:0000313" key="1">
    <source>
        <dbReference type="EMBL" id="TDB60097.1"/>
    </source>
</evidence>
<dbReference type="AlphaFoldDB" id="A0A4R4JYP4"/>
<sequence length="63" mass="7118">MAHVNVDSSKYKRVHGKGPRGFGCWAFQIQDEVFTFIAVYGKAKRLATRKARQLGVSYLQTLS</sequence>
<reference evidence="1 2" key="1">
    <citation type="submission" date="2019-02" db="EMBL/GenBank/DDBJ databases">
        <title>Arundinibacter roseus gen. nov., sp. nov., a new member of the family Cytophagaceae.</title>
        <authorList>
            <person name="Szuroczki S."/>
            <person name="Khayer B."/>
            <person name="Sproer C."/>
            <person name="Toumi M."/>
            <person name="Szabo A."/>
            <person name="Felfoldi T."/>
            <person name="Schumann P."/>
            <person name="Toth E."/>
        </authorList>
    </citation>
    <scope>NUCLEOTIDE SEQUENCE [LARGE SCALE GENOMIC DNA]</scope>
    <source>
        <strain evidence="1 2">DMA-k-7a</strain>
    </source>
</reference>
<comment type="caution">
    <text evidence="1">The sequence shown here is derived from an EMBL/GenBank/DDBJ whole genome shotgun (WGS) entry which is preliminary data.</text>
</comment>
<name>A0A4R4JYP4_9BACT</name>
<organism evidence="1 2">
    <name type="scientific">Arundinibacter roseus</name>
    <dbReference type="NCBI Taxonomy" id="2070510"/>
    <lineage>
        <taxon>Bacteria</taxon>
        <taxon>Pseudomonadati</taxon>
        <taxon>Bacteroidota</taxon>
        <taxon>Cytophagia</taxon>
        <taxon>Cytophagales</taxon>
        <taxon>Spirosomataceae</taxon>
        <taxon>Arundinibacter</taxon>
    </lineage>
</organism>
<keyword evidence="2" id="KW-1185">Reference proteome</keyword>